<evidence type="ECO:0000256" key="1">
    <source>
        <dbReference type="ARBA" id="ARBA00009993"/>
    </source>
</evidence>
<keyword evidence="2 3" id="KW-0833">Ubl conjugation pathway</keyword>
<keyword evidence="7" id="KW-1185">Reference proteome</keyword>
<evidence type="ECO:0000256" key="3">
    <source>
        <dbReference type="PIRNR" id="PIRNR028729"/>
    </source>
</evidence>
<dbReference type="InterPro" id="IPR011333">
    <property type="entry name" value="SKP1/BTB/POZ_sf"/>
</dbReference>
<protein>
    <recommendedName>
        <fullName evidence="8">S-phase kinase-associated protein 1</fullName>
    </recommendedName>
</protein>
<dbReference type="Gene3D" id="3.30.710.10">
    <property type="entry name" value="Potassium Channel Kv1.1, Chain A"/>
    <property type="match status" value="1"/>
</dbReference>
<dbReference type="SUPFAM" id="SSF54695">
    <property type="entry name" value="POZ domain"/>
    <property type="match status" value="1"/>
</dbReference>
<dbReference type="EMBL" id="BLLK01000075">
    <property type="protein sequence ID" value="GFH61976.1"/>
    <property type="molecule type" value="Genomic_DNA"/>
</dbReference>
<dbReference type="GO" id="GO:0006511">
    <property type="term" value="P:ubiquitin-dependent protein catabolic process"/>
    <property type="evidence" value="ECO:0007669"/>
    <property type="project" value="InterPro"/>
</dbReference>
<gene>
    <name evidence="6" type="ORF">CTEN210_18452</name>
</gene>
<dbReference type="PIRSF" id="PIRSF028729">
    <property type="entry name" value="E3_ubiquit_lig_SCF_Skp"/>
    <property type="match status" value="1"/>
</dbReference>
<dbReference type="InterPro" id="IPR036296">
    <property type="entry name" value="SKP1-like_dim_sf"/>
</dbReference>
<dbReference type="InterPro" id="IPR016073">
    <property type="entry name" value="Skp1_comp_POZ"/>
</dbReference>
<sequence length="168" mass="18539">MSNEEQLVTITSQDGVGVPCKKEAALLAGVVKNMIEEEDEDETNITEDLKLLKVTGETLKKVVEFLEHHVDEPMETLSETPLQMTKLGECVGPEWYVKFADIDREEMFLLVKAANYMDVPPLLDLMCLAITMTIMDKSPEEVRGIFSKVNPSLAAPPQAAEADVEAAA</sequence>
<dbReference type="Pfam" id="PF03931">
    <property type="entry name" value="Skp1_POZ"/>
    <property type="match status" value="1"/>
</dbReference>
<dbReference type="SMART" id="SM00512">
    <property type="entry name" value="Skp1"/>
    <property type="match status" value="1"/>
</dbReference>
<evidence type="ECO:0008006" key="8">
    <source>
        <dbReference type="Google" id="ProtNLM"/>
    </source>
</evidence>
<dbReference type="AlphaFoldDB" id="A0AAD3DCV8"/>
<evidence type="ECO:0000313" key="6">
    <source>
        <dbReference type="EMBL" id="GFH61976.1"/>
    </source>
</evidence>
<evidence type="ECO:0000313" key="7">
    <source>
        <dbReference type="Proteomes" id="UP001054902"/>
    </source>
</evidence>
<dbReference type="SUPFAM" id="SSF81382">
    <property type="entry name" value="Skp1 dimerisation domain-like"/>
    <property type="match status" value="1"/>
</dbReference>
<accession>A0AAD3DCV8</accession>
<proteinExistence type="inferred from homology"/>
<dbReference type="InterPro" id="IPR016897">
    <property type="entry name" value="SKP1"/>
</dbReference>
<feature type="domain" description="SKP1 component dimerisation" evidence="4">
    <location>
        <begin position="121"/>
        <end position="147"/>
    </location>
</feature>
<organism evidence="6 7">
    <name type="scientific">Chaetoceros tenuissimus</name>
    <dbReference type="NCBI Taxonomy" id="426638"/>
    <lineage>
        <taxon>Eukaryota</taxon>
        <taxon>Sar</taxon>
        <taxon>Stramenopiles</taxon>
        <taxon>Ochrophyta</taxon>
        <taxon>Bacillariophyta</taxon>
        <taxon>Coscinodiscophyceae</taxon>
        <taxon>Chaetocerotophycidae</taxon>
        <taxon>Chaetocerotales</taxon>
        <taxon>Chaetocerotaceae</taxon>
        <taxon>Chaetoceros</taxon>
    </lineage>
</organism>
<evidence type="ECO:0000259" key="4">
    <source>
        <dbReference type="Pfam" id="PF01466"/>
    </source>
</evidence>
<dbReference type="InterPro" id="IPR016072">
    <property type="entry name" value="Skp1_comp_dimer"/>
</dbReference>
<comment type="similarity">
    <text evidence="1 3">Belongs to the SKP1 family.</text>
</comment>
<dbReference type="InterPro" id="IPR001232">
    <property type="entry name" value="SKP1-like"/>
</dbReference>
<dbReference type="PANTHER" id="PTHR11165">
    <property type="entry name" value="SKP1"/>
    <property type="match status" value="1"/>
</dbReference>
<dbReference type="Pfam" id="PF01466">
    <property type="entry name" value="Skp1"/>
    <property type="match status" value="1"/>
</dbReference>
<evidence type="ECO:0000259" key="5">
    <source>
        <dbReference type="Pfam" id="PF03931"/>
    </source>
</evidence>
<dbReference type="Proteomes" id="UP001054902">
    <property type="component" value="Unassembled WGS sequence"/>
</dbReference>
<name>A0AAD3DCV8_9STRA</name>
<evidence type="ECO:0000256" key="2">
    <source>
        <dbReference type="ARBA" id="ARBA00022786"/>
    </source>
</evidence>
<comment type="pathway">
    <text evidence="3">Protein modification; protein ubiquitination.</text>
</comment>
<feature type="domain" description="SKP1 component POZ" evidence="5">
    <location>
        <begin position="7"/>
        <end position="70"/>
    </location>
</feature>
<comment type="caution">
    <text evidence="6">The sequence shown here is derived from an EMBL/GenBank/DDBJ whole genome shotgun (WGS) entry which is preliminary data.</text>
</comment>
<reference evidence="6 7" key="1">
    <citation type="journal article" date="2021" name="Sci. Rep.">
        <title>The genome of the diatom Chaetoceros tenuissimus carries an ancient integrated fragment of an extant virus.</title>
        <authorList>
            <person name="Hongo Y."/>
            <person name="Kimura K."/>
            <person name="Takaki Y."/>
            <person name="Yoshida Y."/>
            <person name="Baba S."/>
            <person name="Kobayashi G."/>
            <person name="Nagasaki K."/>
            <person name="Hano T."/>
            <person name="Tomaru Y."/>
        </authorList>
    </citation>
    <scope>NUCLEOTIDE SEQUENCE [LARGE SCALE GENOMIC DNA]</scope>
    <source>
        <strain evidence="6 7">NIES-3715</strain>
    </source>
</reference>